<organism evidence="1 2">
    <name type="scientific">Leptospira ainlahdjerensis</name>
    <dbReference type="NCBI Taxonomy" id="2810033"/>
    <lineage>
        <taxon>Bacteria</taxon>
        <taxon>Pseudomonadati</taxon>
        <taxon>Spirochaetota</taxon>
        <taxon>Spirochaetia</taxon>
        <taxon>Leptospirales</taxon>
        <taxon>Leptospiraceae</taxon>
        <taxon>Leptospira</taxon>
    </lineage>
</organism>
<proteinExistence type="predicted"/>
<comment type="caution">
    <text evidence="1">The sequence shown here is derived from an EMBL/GenBank/DDBJ whole genome shotgun (WGS) entry which is preliminary data.</text>
</comment>
<evidence type="ECO:0000313" key="1">
    <source>
        <dbReference type="EMBL" id="MBM9577535.1"/>
    </source>
</evidence>
<keyword evidence="2" id="KW-1185">Reference proteome</keyword>
<sequence>MESYLKTRYLVFDPSLSISAESFNPALDDFLKEQGKKEWAYLTAFNPRSKVISMKENQSRNRELKLELNSYLVLEGEGKGEDPDWIPESSFLVLGIPEKKAIFLGKKFQQNAILVGSITRKSKLKFLY</sequence>
<evidence type="ECO:0000313" key="2">
    <source>
        <dbReference type="Proteomes" id="UP000724686"/>
    </source>
</evidence>
<accession>A0ABS2UF81</accession>
<reference evidence="1 2" key="1">
    <citation type="submission" date="2021-02" db="EMBL/GenBank/DDBJ databases">
        <title>Leptospira ainlahdjerensis sp. nov., Leptospira ainazelensis sp. nov., Leptospira abararensis sp. nov. and Leptospira chreensis sp. nov., four new species isolated from water sources in Algeria.</title>
        <authorList>
            <person name="Amara Korba A."/>
            <person name="Kainiu M."/>
            <person name="Vincent A.T."/>
            <person name="Mariet J.-F."/>
            <person name="Veyrier F.J."/>
            <person name="Goarant C."/>
            <person name="Picardeau M."/>
        </authorList>
    </citation>
    <scope>NUCLEOTIDE SEQUENCE [LARGE SCALE GENOMIC DNA]</scope>
    <source>
        <strain evidence="1 2">201903070</strain>
    </source>
</reference>
<dbReference type="Proteomes" id="UP000724686">
    <property type="component" value="Unassembled WGS sequence"/>
</dbReference>
<dbReference type="InterPro" id="IPR021710">
    <property type="entry name" value="DUF3293"/>
</dbReference>
<gene>
    <name evidence="1" type="ORF">JWG45_10255</name>
</gene>
<dbReference type="Pfam" id="PF11697">
    <property type="entry name" value="DUF3293"/>
    <property type="match status" value="1"/>
</dbReference>
<name>A0ABS2UF81_9LEPT</name>
<protein>
    <submittedName>
        <fullName evidence="1">DUF3293 domain-containing protein</fullName>
    </submittedName>
</protein>
<dbReference type="EMBL" id="JAFFPU010000035">
    <property type="protein sequence ID" value="MBM9577535.1"/>
    <property type="molecule type" value="Genomic_DNA"/>
</dbReference>